<evidence type="ECO:0000313" key="6">
    <source>
        <dbReference type="Proteomes" id="UP000653904"/>
    </source>
</evidence>
<dbReference type="PANTHER" id="PTHR44688:SF16">
    <property type="entry name" value="DNA-BINDING TRANSCRIPTIONAL ACTIVATOR DEVR_DOSR"/>
    <property type="match status" value="1"/>
</dbReference>
<dbReference type="Proteomes" id="UP000653904">
    <property type="component" value="Unassembled WGS sequence"/>
</dbReference>
<dbReference type="GO" id="GO:0003677">
    <property type="term" value="F:DNA binding"/>
    <property type="evidence" value="ECO:0007669"/>
    <property type="project" value="UniProtKB-KW"/>
</dbReference>
<dbReference type="InterPro" id="IPR000792">
    <property type="entry name" value="Tscrpt_reg_LuxR_C"/>
</dbReference>
<accession>A0AAW3X1N8</accession>
<dbReference type="InterPro" id="IPR016032">
    <property type="entry name" value="Sig_transdc_resp-reg_C-effctor"/>
</dbReference>
<keyword evidence="6" id="KW-1185">Reference proteome</keyword>
<dbReference type="RefSeq" id="WP_118653034.1">
    <property type="nucleotide sequence ID" value="NZ_JACOOW010000005.1"/>
</dbReference>
<evidence type="ECO:0000256" key="3">
    <source>
        <dbReference type="ARBA" id="ARBA00023163"/>
    </source>
</evidence>
<proteinExistence type="predicted"/>
<evidence type="ECO:0000256" key="1">
    <source>
        <dbReference type="ARBA" id="ARBA00023015"/>
    </source>
</evidence>
<dbReference type="Pfam" id="PF00196">
    <property type="entry name" value="GerE"/>
    <property type="match status" value="1"/>
</dbReference>
<dbReference type="InterPro" id="IPR036388">
    <property type="entry name" value="WH-like_DNA-bd_sf"/>
</dbReference>
<dbReference type="Gene3D" id="1.10.10.10">
    <property type="entry name" value="Winged helix-like DNA-binding domain superfamily/Winged helix DNA-binding domain"/>
    <property type="match status" value="1"/>
</dbReference>
<dbReference type="PROSITE" id="PS00622">
    <property type="entry name" value="HTH_LUXR_1"/>
    <property type="match status" value="1"/>
</dbReference>
<protein>
    <submittedName>
        <fullName evidence="5">Helix-turn-helix transcriptional regulator</fullName>
    </submittedName>
</protein>
<gene>
    <name evidence="5" type="ORF">H8S19_04435</name>
</gene>
<dbReference type="PROSITE" id="PS50043">
    <property type="entry name" value="HTH_LUXR_2"/>
    <property type="match status" value="1"/>
</dbReference>
<dbReference type="SUPFAM" id="SSF46894">
    <property type="entry name" value="C-terminal effector domain of the bipartite response regulators"/>
    <property type="match status" value="1"/>
</dbReference>
<name>A0AAW3X1N8_9CLOT</name>
<evidence type="ECO:0000256" key="2">
    <source>
        <dbReference type="ARBA" id="ARBA00023125"/>
    </source>
</evidence>
<organism evidence="5 6">
    <name type="scientific">Clostridium segne</name>
    <dbReference type="NCBI Taxonomy" id="2763038"/>
    <lineage>
        <taxon>Bacteria</taxon>
        <taxon>Bacillati</taxon>
        <taxon>Bacillota</taxon>
        <taxon>Clostridia</taxon>
        <taxon>Eubacteriales</taxon>
        <taxon>Clostridiaceae</taxon>
        <taxon>Clostridium</taxon>
    </lineage>
</organism>
<dbReference type="CDD" id="cd06170">
    <property type="entry name" value="LuxR_C_like"/>
    <property type="match status" value="1"/>
</dbReference>
<evidence type="ECO:0000313" key="5">
    <source>
        <dbReference type="EMBL" id="MBC5656318.1"/>
    </source>
</evidence>
<feature type="domain" description="HTH luxR-type" evidence="4">
    <location>
        <begin position="299"/>
        <end position="364"/>
    </location>
</feature>
<dbReference type="PRINTS" id="PR00038">
    <property type="entry name" value="HTHLUXR"/>
</dbReference>
<sequence length="365" mass="42995">MSAENLFTTSRIENVNRIIAELYDDSILLEKRMESFFLNLNNIVFFEKANFLFYQKQGQNYKTHSIYTINWNDEQKRRYQEEYCHMDDVLSILDSDSNVTFLTNQLFNQEVRKNSLYFQEFLLPMGLHDSIETNFSIRNRDLRGVFSIHRSNDKKNFLPDELSLVRLFQPHFCNVFKNYGRELNIGRAFHVLENYNCIGIGCFDDKLNFIGCNTTYHTYMENHGFADLSNNPISNCFRSLCRQLLRSGSITGQNIEYKMENSPLFLEVSRSHLKEGPDNDCFVCLFFDLSYVMDRTLSQISRDFSLTNREVNVLSLLLRGYSNDQISSTLFVSIPTVKKHLASIYSKMEIKSQKQILERIHFYDK</sequence>
<comment type="caution">
    <text evidence="5">The sequence shown here is derived from an EMBL/GenBank/DDBJ whole genome shotgun (WGS) entry which is preliminary data.</text>
</comment>
<reference evidence="5 6" key="1">
    <citation type="submission" date="2020-08" db="EMBL/GenBank/DDBJ databases">
        <title>Genome public.</title>
        <authorList>
            <person name="Liu C."/>
            <person name="Sun Q."/>
        </authorList>
    </citation>
    <scope>NUCLEOTIDE SEQUENCE [LARGE SCALE GENOMIC DNA]</scope>
    <source>
        <strain evidence="5 6">BX14</strain>
    </source>
</reference>
<dbReference type="GO" id="GO:0006355">
    <property type="term" value="P:regulation of DNA-templated transcription"/>
    <property type="evidence" value="ECO:0007669"/>
    <property type="project" value="InterPro"/>
</dbReference>
<keyword evidence="2" id="KW-0238">DNA-binding</keyword>
<dbReference type="AlphaFoldDB" id="A0AAW3X1N8"/>
<keyword evidence="3" id="KW-0804">Transcription</keyword>
<dbReference type="PANTHER" id="PTHR44688">
    <property type="entry name" value="DNA-BINDING TRANSCRIPTIONAL ACTIVATOR DEVR_DOSR"/>
    <property type="match status" value="1"/>
</dbReference>
<dbReference type="SMART" id="SM00421">
    <property type="entry name" value="HTH_LUXR"/>
    <property type="match status" value="1"/>
</dbReference>
<dbReference type="EMBL" id="JACOOW010000005">
    <property type="protein sequence ID" value="MBC5656318.1"/>
    <property type="molecule type" value="Genomic_DNA"/>
</dbReference>
<evidence type="ECO:0000259" key="4">
    <source>
        <dbReference type="PROSITE" id="PS50043"/>
    </source>
</evidence>
<keyword evidence="1" id="KW-0805">Transcription regulation</keyword>